<evidence type="ECO:0000313" key="1">
    <source>
        <dbReference type="EMBL" id="MCW3784424.1"/>
    </source>
</evidence>
<organism evidence="1 2">
    <name type="scientific">Defluviimonas salinarum</name>
    <dbReference type="NCBI Taxonomy" id="2992147"/>
    <lineage>
        <taxon>Bacteria</taxon>
        <taxon>Pseudomonadati</taxon>
        <taxon>Pseudomonadota</taxon>
        <taxon>Alphaproteobacteria</taxon>
        <taxon>Rhodobacterales</taxon>
        <taxon>Paracoccaceae</taxon>
        <taxon>Albidovulum</taxon>
    </lineage>
</organism>
<reference evidence="1 2" key="1">
    <citation type="submission" date="2022-10" db="EMBL/GenBank/DDBJ databases">
        <title>Defluviimonas sp. CAU 1641 isolated from mud.</title>
        <authorList>
            <person name="Kim W."/>
        </authorList>
    </citation>
    <scope>NUCLEOTIDE SEQUENCE [LARGE SCALE GENOMIC DNA]</scope>
    <source>
        <strain evidence="1 2">CAU 1641</strain>
    </source>
</reference>
<protein>
    <submittedName>
        <fullName evidence="1">Uncharacterized protein</fullName>
    </submittedName>
</protein>
<name>A0ABT3J9Q0_9RHOB</name>
<proteinExistence type="predicted"/>
<accession>A0ABT3J9Q0</accession>
<dbReference type="Proteomes" id="UP001207582">
    <property type="component" value="Unassembled WGS sequence"/>
</dbReference>
<sequence>MPLSTEAKAMLLGAFLNPKAALRYANGSSIKSPQARKGLAELGAAGLASVSTNGVDEIWQMTEAGMAYDRRSIARDPLAWMRAHGSFPLEVRRDAATDADMPAP</sequence>
<evidence type="ECO:0000313" key="2">
    <source>
        <dbReference type="Proteomes" id="UP001207582"/>
    </source>
</evidence>
<dbReference type="RefSeq" id="WP_264773658.1">
    <property type="nucleotide sequence ID" value="NZ_JAPDOG010000043.1"/>
</dbReference>
<comment type="caution">
    <text evidence="1">The sequence shown here is derived from an EMBL/GenBank/DDBJ whole genome shotgun (WGS) entry which is preliminary data.</text>
</comment>
<dbReference type="EMBL" id="JAPDOG010000043">
    <property type="protein sequence ID" value="MCW3784424.1"/>
    <property type="molecule type" value="Genomic_DNA"/>
</dbReference>
<keyword evidence="2" id="KW-1185">Reference proteome</keyword>
<gene>
    <name evidence="1" type="ORF">OM960_23155</name>
</gene>